<dbReference type="Pfam" id="PF00397">
    <property type="entry name" value="WW"/>
    <property type="match status" value="1"/>
</dbReference>
<evidence type="ECO:0000256" key="2">
    <source>
        <dbReference type="ARBA" id="ARBA00022853"/>
    </source>
</evidence>
<feature type="compositionally biased region" description="Low complexity" evidence="4">
    <location>
        <begin position="475"/>
        <end position="504"/>
    </location>
</feature>
<dbReference type="PROSITE" id="PS01159">
    <property type="entry name" value="WW_DOMAIN_1"/>
    <property type="match status" value="1"/>
</dbReference>
<feature type="compositionally biased region" description="Polar residues" evidence="4">
    <location>
        <begin position="205"/>
        <end position="214"/>
    </location>
</feature>
<evidence type="ECO:0000313" key="7">
    <source>
        <dbReference type="RefSeq" id="XP_013787958.1"/>
    </source>
</evidence>
<dbReference type="RefSeq" id="XP_013787958.1">
    <property type="nucleotide sequence ID" value="XM_013932504.1"/>
</dbReference>
<feature type="region of interest" description="Disordered" evidence="4">
    <location>
        <begin position="406"/>
        <end position="441"/>
    </location>
</feature>
<evidence type="ECO:0000259" key="5">
    <source>
        <dbReference type="PROSITE" id="PS50020"/>
    </source>
</evidence>
<dbReference type="InterPro" id="IPR001202">
    <property type="entry name" value="WW_dom"/>
</dbReference>
<feature type="compositionally biased region" description="Basic and acidic residues" evidence="4">
    <location>
        <begin position="215"/>
        <end position="231"/>
    </location>
</feature>
<feature type="compositionally biased region" description="Low complexity" evidence="4">
    <location>
        <begin position="300"/>
        <end position="309"/>
    </location>
</feature>
<evidence type="ECO:0000256" key="4">
    <source>
        <dbReference type="SAM" id="MobiDB-lite"/>
    </source>
</evidence>
<feature type="compositionally biased region" description="Polar residues" evidence="4">
    <location>
        <begin position="48"/>
        <end position="59"/>
    </location>
</feature>
<evidence type="ECO:0000256" key="3">
    <source>
        <dbReference type="ARBA" id="ARBA00023242"/>
    </source>
</evidence>
<feature type="compositionally biased region" description="Basic and acidic residues" evidence="4">
    <location>
        <begin position="277"/>
        <end position="293"/>
    </location>
</feature>
<dbReference type="PANTHER" id="PTHR15911:SF6">
    <property type="entry name" value="WW DOMAIN-CONTAINING ADAPTER PROTEIN WITH COILED-COIL"/>
    <property type="match status" value="1"/>
</dbReference>
<feature type="compositionally biased region" description="Basic and acidic residues" evidence="4">
    <location>
        <begin position="132"/>
        <end position="145"/>
    </location>
</feature>
<dbReference type="GeneID" id="106471879"/>
<feature type="domain" description="WW" evidence="5">
    <location>
        <begin position="151"/>
        <end position="178"/>
    </location>
</feature>
<keyword evidence="6" id="KW-1185">Reference proteome</keyword>
<sequence>MVMHARKLPRLNDGIFDKNQAHSFENTDGYIRKSSYSENYNEKMRNSPDGNSRGRSASPDSRHSPRHLKLYPHRLKERDNTERNSGRSPSIKDCRSSGSGSTVGSKMHHLPPSYNSTPSRRLEISPGASNRSNHDRIPTEEKERRLQIADWSEHISSSGKKYYYNCKTEVSQWEKPKEWYEWEKKQGMYRPSSESSRTKDRSVDRQTPSATGSRSTERHSCRTEKNTHSRPQEQQFPPSTIPSPVKPSSSGVHNAEHSSNSRSSLRDEPAHSQSGDKSSRHERKESLRRKASEAEEQVQDVDVSPDSSSGRTAANSYQDYRNNNRNQIPIISSSSLHPTGTPLALQSAHPQLLSPSQVTLANLPKLISQLAGTRGLPNLSELSPQEALRTIQQALQLTKQVTSLAHTAGSLSRSPHASGSGSQAESVLQKGFSSTSQLQQTSHNSHLNNLIQLTDSQLLHPTVDGQGDAEKGQASPGSDYSSHSSRRGSPTSSMSSLQSLGGTGTSSLASAMLKHTVPSLTPSLANYYSEDLISHITGWQADHAERQANRYSEECHVIGSLNCTKVSAELKMVRSLVRLGEIQATLQEQ</sequence>
<feature type="region of interest" description="Disordered" evidence="4">
    <location>
        <begin position="460"/>
        <end position="504"/>
    </location>
</feature>
<feature type="non-terminal residue" evidence="7">
    <location>
        <position position="589"/>
    </location>
</feature>
<dbReference type="SUPFAM" id="SSF51045">
    <property type="entry name" value="WW domain"/>
    <property type="match status" value="1"/>
</dbReference>
<evidence type="ECO:0000313" key="6">
    <source>
        <dbReference type="Proteomes" id="UP000694941"/>
    </source>
</evidence>
<gene>
    <name evidence="7" type="primary">LOC106471879</name>
</gene>
<feature type="compositionally biased region" description="Basic and acidic residues" evidence="4">
    <location>
        <begin position="74"/>
        <end position="95"/>
    </location>
</feature>
<comment type="subcellular location">
    <subcellularLocation>
        <location evidence="1">Nucleus</location>
    </subcellularLocation>
</comment>
<feature type="compositionally biased region" description="Polar residues" evidence="4">
    <location>
        <begin position="310"/>
        <end position="323"/>
    </location>
</feature>
<dbReference type="PANTHER" id="PTHR15911">
    <property type="entry name" value="WW DOMAIN-CONTAINING ADAPTER PROTEIN WITH COILED-COIL"/>
    <property type="match status" value="1"/>
</dbReference>
<feature type="compositionally biased region" description="Polar residues" evidence="4">
    <location>
        <begin position="246"/>
        <end position="263"/>
    </location>
</feature>
<feature type="compositionally biased region" description="Basic residues" evidence="4">
    <location>
        <begin position="64"/>
        <end position="73"/>
    </location>
</feature>
<dbReference type="InterPro" id="IPR036020">
    <property type="entry name" value="WW_dom_sf"/>
</dbReference>
<dbReference type="PROSITE" id="PS50020">
    <property type="entry name" value="WW_DOMAIN_2"/>
    <property type="match status" value="1"/>
</dbReference>
<evidence type="ECO:0000256" key="1">
    <source>
        <dbReference type="ARBA" id="ARBA00004123"/>
    </source>
</evidence>
<keyword evidence="2" id="KW-0156">Chromatin regulator</keyword>
<dbReference type="Gene3D" id="2.20.70.10">
    <property type="match status" value="1"/>
</dbReference>
<organism evidence="6 7">
    <name type="scientific">Limulus polyphemus</name>
    <name type="common">Atlantic horseshoe crab</name>
    <dbReference type="NCBI Taxonomy" id="6850"/>
    <lineage>
        <taxon>Eukaryota</taxon>
        <taxon>Metazoa</taxon>
        <taxon>Ecdysozoa</taxon>
        <taxon>Arthropoda</taxon>
        <taxon>Chelicerata</taxon>
        <taxon>Merostomata</taxon>
        <taxon>Xiphosura</taxon>
        <taxon>Limulidae</taxon>
        <taxon>Limulus</taxon>
    </lineage>
</organism>
<dbReference type="InterPro" id="IPR038867">
    <property type="entry name" value="WAC"/>
</dbReference>
<feature type="region of interest" description="Disordered" evidence="4">
    <location>
        <begin position="184"/>
        <end position="323"/>
    </location>
</feature>
<dbReference type="SMART" id="SM00456">
    <property type="entry name" value="WW"/>
    <property type="match status" value="1"/>
</dbReference>
<protein>
    <submittedName>
        <fullName evidence="7">WW domain-containing adapter protein with coiled-coil homolog</fullName>
    </submittedName>
</protein>
<accession>A0ABM1BSS5</accession>
<dbReference type="CDD" id="cd00201">
    <property type="entry name" value="WW"/>
    <property type="match status" value="1"/>
</dbReference>
<keyword evidence="3" id="KW-0539">Nucleus</keyword>
<dbReference type="Proteomes" id="UP000694941">
    <property type="component" value="Unplaced"/>
</dbReference>
<reference evidence="7" key="1">
    <citation type="submission" date="2025-08" db="UniProtKB">
        <authorList>
            <consortium name="RefSeq"/>
        </authorList>
    </citation>
    <scope>IDENTIFICATION</scope>
    <source>
        <tissue evidence="7">Muscle</tissue>
    </source>
</reference>
<proteinExistence type="predicted"/>
<name>A0ABM1BSS5_LIMPO</name>
<feature type="region of interest" description="Disordered" evidence="4">
    <location>
        <begin position="17"/>
        <end position="145"/>
    </location>
</feature>